<dbReference type="RefSeq" id="WP_331704257.1">
    <property type="nucleotide sequence ID" value="NZ_JAZHBO010000002.1"/>
</dbReference>
<sequence>MKRTHAPGGAARSRKDAGFTLIETLVAMVLLSVSAVALIGAQLQANATVREVERADTAIRHLRSGLAIGNDIVGMTCGTGLQSALMLTEPIDAQICVSVACERGVCTGAARWGAEPDQLIRTLQ</sequence>
<comment type="caution">
    <text evidence="2">The sequence shown here is derived from an EMBL/GenBank/DDBJ whole genome shotgun (WGS) entry which is preliminary data.</text>
</comment>
<organism evidence="2 3">
    <name type="scientific">Aquilutibacter rugosus</name>
    <dbReference type="NCBI Taxonomy" id="3115820"/>
    <lineage>
        <taxon>Bacteria</taxon>
        <taxon>Pseudomonadati</taxon>
        <taxon>Pseudomonadota</taxon>
        <taxon>Gammaproteobacteria</taxon>
        <taxon>Lysobacterales</taxon>
        <taxon>Lysobacteraceae</taxon>
        <taxon>Aquilutibacter</taxon>
    </lineage>
</organism>
<keyword evidence="1" id="KW-0472">Membrane</keyword>
<dbReference type="PROSITE" id="PS00409">
    <property type="entry name" value="PROKAR_NTER_METHYL"/>
    <property type="match status" value="1"/>
</dbReference>
<feature type="transmembrane region" description="Helical" evidence="1">
    <location>
        <begin position="21"/>
        <end position="41"/>
    </location>
</feature>
<evidence type="ECO:0000313" key="2">
    <source>
        <dbReference type="EMBL" id="MEF2156466.1"/>
    </source>
</evidence>
<dbReference type="Proteomes" id="UP001356170">
    <property type="component" value="Unassembled WGS sequence"/>
</dbReference>
<dbReference type="Pfam" id="PF07963">
    <property type="entry name" value="N_methyl"/>
    <property type="match status" value="1"/>
</dbReference>
<proteinExistence type="predicted"/>
<evidence type="ECO:0000256" key="1">
    <source>
        <dbReference type="SAM" id="Phobius"/>
    </source>
</evidence>
<dbReference type="InterPro" id="IPR012902">
    <property type="entry name" value="N_methyl_site"/>
</dbReference>
<evidence type="ECO:0000313" key="3">
    <source>
        <dbReference type="Proteomes" id="UP001356170"/>
    </source>
</evidence>
<reference evidence="2 3" key="1">
    <citation type="submission" date="2024-01" db="EMBL/GenBank/DDBJ databases">
        <title>Novel species of the genus Luteimonas isolated from rivers.</title>
        <authorList>
            <person name="Lu H."/>
        </authorList>
    </citation>
    <scope>NUCLEOTIDE SEQUENCE [LARGE SCALE GENOMIC DNA]</scope>
    <source>
        <strain evidence="2 3">FXH3W</strain>
    </source>
</reference>
<keyword evidence="1" id="KW-1133">Transmembrane helix</keyword>
<name>A0ABU7V128_9GAMM</name>
<keyword evidence="3" id="KW-1185">Reference proteome</keyword>
<accession>A0ABU7V128</accession>
<dbReference type="EMBL" id="JAZHBO010000002">
    <property type="protein sequence ID" value="MEF2156466.1"/>
    <property type="molecule type" value="Genomic_DNA"/>
</dbReference>
<dbReference type="NCBIfam" id="TIGR02532">
    <property type="entry name" value="IV_pilin_GFxxxE"/>
    <property type="match status" value="1"/>
</dbReference>
<gene>
    <name evidence="2" type="ORF">V3390_09565</name>
</gene>
<protein>
    <submittedName>
        <fullName evidence="2">Prepilin-type N-terminal cleavage/methylation domain-containing protein</fullName>
    </submittedName>
</protein>
<keyword evidence="1" id="KW-0812">Transmembrane</keyword>